<keyword evidence="3" id="KW-0812">Transmembrane</keyword>
<reference evidence="6" key="1">
    <citation type="submission" date="2013-09" db="EMBL/GenBank/DDBJ databases">
        <title>The Genome Sequence of Anopheles culicifacies species A.</title>
        <authorList>
            <consortium name="The Broad Institute Genomics Platform"/>
            <person name="Neafsey D.E."/>
            <person name="Besansky N."/>
            <person name="Howell P."/>
            <person name="Walton C."/>
            <person name="Young S.K."/>
            <person name="Zeng Q."/>
            <person name="Gargeya S."/>
            <person name="Fitzgerald M."/>
            <person name="Haas B."/>
            <person name="Abouelleil A."/>
            <person name="Allen A.W."/>
            <person name="Alvarado L."/>
            <person name="Arachchi H.M."/>
            <person name="Berlin A.M."/>
            <person name="Chapman S.B."/>
            <person name="Gainer-Dewar J."/>
            <person name="Goldberg J."/>
            <person name="Griggs A."/>
            <person name="Gujja S."/>
            <person name="Hansen M."/>
            <person name="Howarth C."/>
            <person name="Imamovic A."/>
            <person name="Ireland A."/>
            <person name="Larimer J."/>
            <person name="McCowan C."/>
            <person name="Murphy C."/>
            <person name="Pearson M."/>
            <person name="Poon T.W."/>
            <person name="Priest M."/>
            <person name="Roberts A."/>
            <person name="Saif S."/>
            <person name="Shea T."/>
            <person name="Sisk P."/>
            <person name="Sykes S."/>
            <person name="Wortman J."/>
            <person name="Nusbaum C."/>
            <person name="Birren B."/>
        </authorList>
    </citation>
    <scope>NUCLEOTIDE SEQUENCE [LARGE SCALE GENOMIC DNA]</scope>
    <source>
        <strain evidence="6">A-37</strain>
    </source>
</reference>
<reference evidence="5" key="2">
    <citation type="submission" date="2020-05" db="UniProtKB">
        <authorList>
            <consortium name="EnsemblMetazoa"/>
        </authorList>
    </citation>
    <scope>IDENTIFICATION</scope>
    <source>
        <strain evidence="5">A-37</strain>
    </source>
</reference>
<dbReference type="Proteomes" id="UP000075883">
    <property type="component" value="Unassembled WGS sequence"/>
</dbReference>
<feature type="transmembrane region" description="Helical" evidence="3">
    <location>
        <begin position="291"/>
        <end position="313"/>
    </location>
</feature>
<feature type="region of interest" description="Disordered" evidence="2">
    <location>
        <begin position="488"/>
        <end position="507"/>
    </location>
</feature>
<dbReference type="FunFam" id="3.40.50.720:FF:000178">
    <property type="entry name" value="Saccharopine dehydrogenase-like oxidoreductase"/>
    <property type="match status" value="1"/>
</dbReference>
<dbReference type="GO" id="GO:0005811">
    <property type="term" value="C:lipid droplet"/>
    <property type="evidence" value="ECO:0007669"/>
    <property type="project" value="TreeGrafter"/>
</dbReference>
<evidence type="ECO:0000256" key="3">
    <source>
        <dbReference type="SAM" id="Phobius"/>
    </source>
</evidence>
<dbReference type="GO" id="GO:0005739">
    <property type="term" value="C:mitochondrion"/>
    <property type="evidence" value="ECO:0007669"/>
    <property type="project" value="TreeGrafter"/>
</dbReference>
<dbReference type="EnsemblMetazoa" id="ACUA009756-RA">
    <property type="protein sequence ID" value="ACUA009756-PA"/>
    <property type="gene ID" value="ACUA009756"/>
</dbReference>
<evidence type="ECO:0000313" key="6">
    <source>
        <dbReference type="Proteomes" id="UP000075883"/>
    </source>
</evidence>
<dbReference type="InterPro" id="IPR005097">
    <property type="entry name" value="Sacchrp_dh_NADP-bd"/>
</dbReference>
<dbReference type="PANTHER" id="PTHR12286">
    <property type="entry name" value="SACCHAROPINE DEHYDROGENASE-LIKE OXIDOREDUCTASE"/>
    <property type="match status" value="1"/>
</dbReference>
<dbReference type="EMBL" id="AXCM01000655">
    <property type="status" value="NOT_ANNOTATED_CDS"/>
    <property type="molecule type" value="Genomic_DNA"/>
</dbReference>
<evidence type="ECO:0000259" key="4">
    <source>
        <dbReference type="Pfam" id="PF03435"/>
    </source>
</evidence>
<keyword evidence="6" id="KW-1185">Reference proteome</keyword>
<comment type="similarity">
    <text evidence="1">Belongs to the saccharopine dehydrogenase family.</text>
</comment>
<dbReference type="PANTHER" id="PTHR12286:SF5">
    <property type="entry name" value="SACCHAROPINE DEHYDROGENASE-LIKE OXIDOREDUCTASE"/>
    <property type="match status" value="1"/>
</dbReference>
<dbReference type="InterPro" id="IPR036291">
    <property type="entry name" value="NAD(P)-bd_dom_sf"/>
</dbReference>
<dbReference type="InterPro" id="IPR051276">
    <property type="entry name" value="Saccharopine_DH-like_oxidrdct"/>
</dbReference>
<name>A0A182M578_9DIPT</name>
<evidence type="ECO:0000313" key="5">
    <source>
        <dbReference type="EnsemblMetazoa" id="ACUA009756-PA"/>
    </source>
</evidence>
<dbReference type="VEuPathDB" id="VectorBase:ACUA009756"/>
<dbReference type="GO" id="GO:0005886">
    <property type="term" value="C:plasma membrane"/>
    <property type="evidence" value="ECO:0007669"/>
    <property type="project" value="TreeGrafter"/>
</dbReference>
<dbReference type="AlphaFoldDB" id="A0A182M578"/>
<dbReference type="GO" id="GO:0009247">
    <property type="term" value="P:glycolipid biosynthetic process"/>
    <property type="evidence" value="ECO:0007669"/>
    <property type="project" value="TreeGrafter"/>
</dbReference>
<organism evidence="5 6">
    <name type="scientific">Anopheles culicifacies</name>
    <dbReference type="NCBI Taxonomy" id="139723"/>
    <lineage>
        <taxon>Eukaryota</taxon>
        <taxon>Metazoa</taxon>
        <taxon>Ecdysozoa</taxon>
        <taxon>Arthropoda</taxon>
        <taxon>Hexapoda</taxon>
        <taxon>Insecta</taxon>
        <taxon>Pterygota</taxon>
        <taxon>Neoptera</taxon>
        <taxon>Endopterygota</taxon>
        <taxon>Diptera</taxon>
        <taxon>Nematocera</taxon>
        <taxon>Culicoidea</taxon>
        <taxon>Culicidae</taxon>
        <taxon>Anophelinae</taxon>
        <taxon>Anopheles</taxon>
        <taxon>culicifacies species complex</taxon>
    </lineage>
</organism>
<accession>A0A182M578</accession>
<feature type="domain" description="Saccharopine dehydrogenase NADP binding" evidence="4">
    <location>
        <begin position="28"/>
        <end position="159"/>
    </location>
</feature>
<evidence type="ECO:0000256" key="1">
    <source>
        <dbReference type="ARBA" id="ARBA00038048"/>
    </source>
</evidence>
<protein>
    <recommendedName>
        <fullName evidence="4">Saccharopine dehydrogenase NADP binding domain-containing protein</fullName>
    </recommendedName>
</protein>
<sequence>MLTGSESVSLYVHNQTAEMEQKEDRLDVIIFGASGFTGKYTIYEGIKLLEGLRWGVAGRSREKLRQTIAEIEKKADKDLSEVPIITADLKDTESLKQMAEQCKVLINCCGPYRFYGEPVVKACIAAGTHHVDVSGEPQYMERMQLEYHQQAQERGVYVVSACGFDSIPADLGTVFLERQFDGVVNSVETYLQVTSKIPHDGGAVLHYGTWESAIYGLAHANELRPLRTKLYKTRLPNFQPRLKDRMVVHKASFLNGWWAVPFPGSDRSVVMRSQRHFYDVEKKRPIQMKAYVAFESIVQVLGVALVAIIFAIMCRFKFGRQMLLKFPKLFTFGFASHEGPSEKSMENAQFAIYFRGEGWDKDEKLLEPSDQFKSPPTKKIVTKVSGTNPGYGATCVALVLSALTILRESDKMPGTGGVYPPGAAYAKTSLIEQLSNNGFKFEFMRQIGPSCTIFKSTFGPIRSRILLRPYLIIVGRSSDRPQAMTFTSFGTPSGMSSSGRNTPELPTSIQRCKPGWKQKISIEGSVYGLNVGLYSSSLVKERIERTDQISQRYTIVRHHTFNLMELSQMSSVQRFVTEYLIDAKVFHRLETTRLMGYLVQHPSTHAGRMCAQHVLAAFIQLPIVPISNRPVDATFMRLTHTFYQRQWELVAHLRMRHEERILLIACWMLLRHVQCVKIPETRLDKVIRRHLRETHLEEYLPELGAHLHQWMQLTTSGWCAQGIKINLALLVLILYAVRNARLFAFRNRFYVRKDLVHDCVDLATNQGSTSGFVDQYPTV</sequence>
<dbReference type="Gene3D" id="3.40.50.720">
    <property type="entry name" value="NAD(P)-binding Rossmann-like Domain"/>
    <property type="match status" value="1"/>
</dbReference>
<proteinExistence type="inferred from homology"/>
<dbReference type="SUPFAM" id="SSF51735">
    <property type="entry name" value="NAD(P)-binding Rossmann-fold domains"/>
    <property type="match status" value="1"/>
</dbReference>
<dbReference type="Pfam" id="PF03435">
    <property type="entry name" value="Sacchrp_dh_NADP"/>
    <property type="match status" value="1"/>
</dbReference>
<keyword evidence="3" id="KW-1133">Transmembrane helix</keyword>
<keyword evidence="3" id="KW-0472">Membrane</keyword>
<evidence type="ECO:0000256" key="2">
    <source>
        <dbReference type="SAM" id="MobiDB-lite"/>
    </source>
</evidence>